<comment type="subcellular location">
    <subcellularLocation>
        <location evidence="1">Cell envelope</location>
    </subcellularLocation>
</comment>
<evidence type="ECO:0000313" key="9">
    <source>
        <dbReference type="Proteomes" id="UP001177080"/>
    </source>
</evidence>
<feature type="domain" description="Multidrug resistance protein MdtA-like C-terminal permuted SH3" evidence="7">
    <location>
        <begin position="307"/>
        <end position="368"/>
    </location>
</feature>
<evidence type="ECO:0000259" key="6">
    <source>
        <dbReference type="Pfam" id="PF25944"/>
    </source>
</evidence>
<organism evidence="8 9">
    <name type="scientific">Shinella curvata</name>
    <dbReference type="NCBI Taxonomy" id="1817964"/>
    <lineage>
        <taxon>Bacteria</taxon>
        <taxon>Pseudomonadati</taxon>
        <taxon>Pseudomonadota</taxon>
        <taxon>Alphaproteobacteria</taxon>
        <taxon>Hyphomicrobiales</taxon>
        <taxon>Rhizobiaceae</taxon>
        <taxon>Shinella</taxon>
    </lineage>
</organism>
<dbReference type="Pfam" id="PF25917">
    <property type="entry name" value="BSH_RND"/>
    <property type="match status" value="1"/>
</dbReference>
<evidence type="ECO:0000259" key="5">
    <source>
        <dbReference type="Pfam" id="PF25917"/>
    </source>
</evidence>
<evidence type="ECO:0000313" key="8">
    <source>
        <dbReference type="EMBL" id="MDO6119711.1"/>
    </source>
</evidence>
<dbReference type="InterPro" id="IPR058626">
    <property type="entry name" value="MdtA-like_b-barrel"/>
</dbReference>
<gene>
    <name evidence="8" type="ORF">GB928_000795</name>
</gene>
<dbReference type="PROSITE" id="PS51257">
    <property type="entry name" value="PROKAR_LIPOPROTEIN"/>
    <property type="match status" value="1"/>
</dbReference>
<protein>
    <submittedName>
        <fullName evidence="8">Efflux RND transporter periplasmic adaptor subunit</fullName>
    </submittedName>
</protein>
<evidence type="ECO:0000256" key="2">
    <source>
        <dbReference type="ARBA" id="ARBA00009477"/>
    </source>
</evidence>
<dbReference type="InterPro" id="IPR058625">
    <property type="entry name" value="MdtA-like_BSH"/>
</dbReference>
<comment type="caution">
    <text evidence="8">The sequence shown here is derived from an EMBL/GenBank/DDBJ whole genome shotgun (WGS) entry which is preliminary data.</text>
</comment>
<sequence length="438" mass="45943">MEEPMRFTRPISIATFGALLILAGCSDEQAPQAGFSFPPPQVAVITVKAEDVPITNELPGRIAATRTAEVRPRASGIIIERVFEQGSLVKEGDVLYRIDPAPFKVLVDSAEATLRRAKAVQAQAKNDTVRQEQLKKSNVSSAQNYDDAVAKLAQADADVAIAEAGLATAKLNLEYTEVKAPISGRIGRALITEGALVSTSGTENLATIQQLDPVYADFTQSATDLIRLRKALEDGALMADNNSADVKLVLDDGSAYPQPGKLLFSEAAVDETTGQVTLRGEFPNPDGDLLPGMYVRVKIEQGIEKSAVLVPQQAVQRDSSGSALVYVISADNKAGTRPVRVGRAAGTRWVITDGLKDGEKIIVEGFQKVQPGGEVVPSEWDPNAVANAGKPAAEGGDAKAEGAAADDAKAGEAKTDDAKAGEAGKAEGGDAAKTEQAK</sequence>
<feature type="region of interest" description="Disordered" evidence="3">
    <location>
        <begin position="372"/>
        <end position="438"/>
    </location>
</feature>
<dbReference type="Pfam" id="PF25967">
    <property type="entry name" value="RND-MFP_C"/>
    <property type="match status" value="1"/>
</dbReference>
<dbReference type="InterPro" id="IPR006143">
    <property type="entry name" value="RND_pump_MFP"/>
</dbReference>
<dbReference type="Gene3D" id="1.10.287.470">
    <property type="entry name" value="Helix hairpin bin"/>
    <property type="match status" value="1"/>
</dbReference>
<name>A0ABT8X7J5_9HYPH</name>
<dbReference type="RefSeq" id="WP_244759362.1">
    <property type="nucleotide sequence ID" value="NZ_JALJCJ010000001.1"/>
</dbReference>
<feature type="domain" description="Multidrug resistance protein MdtA-like barrel-sandwich hybrid" evidence="5">
    <location>
        <begin position="66"/>
        <end position="209"/>
    </location>
</feature>
<evidence type="ECO:0000259" key="4">
    <source>
        <dbReference type="Pfam" id="PF25876"/>
    </source>
</evidence>
<accession>A0ABT8X7J5</accession>
<dbReference type="Pfam" id="PF25876">
    <property type="entry name" value="HH_MFP_RND"/>
    <property type="match status" value="1"/>
</dbReference>
<dbReference type="PANTHER" id="PTHR30158:SF3">
    <property type="entry name" value="MULTIDRUG EFFLUX PUMP SUBUNIT ACRA-RELATED"/>
    <property type="match status" value="1"/>
</dbReference>
<evidence type="ECO:0000256" key="1">
    <source>
        <dbReference type="ARBA" id="ARBA00004196"/>
    </source>
</evidence>
<evidence type="ECO:0000256" key="3">
    <source>
        <dbReference type="SAM" id="MobiDB-lite"/>
    </source>
</evidence>
<dbReference type="Pfam" id="PF25944">
    <property type="entry name" value="Beta-barrel_RND"/>
    <property type="match status" value="1"/>
</dbReference>
<dbReference type="SUPFAM" id="SSF111369">
    <property type="entry name" value="HlyD-like secretion proteins"/>
    <property type="match status" value="1"/>
</dbReference>
<dbReference type="Proteomes" id="UP001177080">
    <property type="component" value="Unassembled WGS sequence"/>
</dbReference>
<dbReference type="Gene3D" id="2.40.30.170">
    <property type="match status" value="1"/>
</dbReference>
<reference evidence="8" key="1">
    <citation type="submission" date="2022-04" db="EMBL/GenBank/DDBJ databases">
        <title>Shinella lacus sp. nov., a novel member of the genus Shinella from water.</title>
        <authorList>
            <person name="Deng Y."/>
        </authorList>
    </citation>
    <scope>NUCLEOTIDE SEQUENCE</scope>
    <source>
        <strain evidence="8">JCM 31239</strain>
    </source>
</reference>
<feature type="compositionally biased region" description="Basic and acidic residues" evidence="3">
    <location>
        <begin position="396"/>
        <end position="438"/>
    </location>
</feature>
<dbReference type="Gene3D" id="2.40.50.100">
    <property type="match status" value="1"/>
</dbReference>
<dbReference type="Gene3D" id="2.40.420.20">
    <property type="match status" value="1"/>
</dbReference>
<feature type="domain" description="Multidrug resistance protein MdtA-like alpha-helical hairpin" evidence="4">
    <location>
        <begin position="108"/>
        <end position="176"/>
    </location>
</feature>
<dbReference type="InterPro" id="IPR058624">
    <property type="entry name" value="MdtA-like_HH"/>
</dbReference>
<keyword evidence="9" id="KW-1185">Reference proteome</keyword>
<feature type="domain" description="Multidrug resistance protein MdtA-like beta-barrel" evidence="6">
    <location>
        <begin position="213"/>
        <end position="302"/>
    </location>
</feature>
<dbReference type="InterPro" id="IPR058627">
    <property type="entry name" value="MdtA-like_C"/>
</dbReference>
<dbReference type="NCBIfam" id="TIGR01730">
    <property type="entry name" value="RND_mfp"/>
    <property type="match status" value="1"/>
</dbReference>
<dbReference type="EMBL" id="WHSC02000001">
    <property type="protein sequence ID" value="MDO6119711.1"/>
    <property type="molecule type" value="Genomic_DNA"/>
</dbReference>
<evidence type="ECO:0000259" key="7">
    <source>
        <dbReference type="Pfam" id="PF25967"/>
    </source>
</evidence>
<dbReference type="PANTHER" id="PTHR30158">
    <property type="entry name" value="ACRA/E-RELATED COMPONENT OF DRUG EFFLUX TRANSPORTER"/>
    <property type="match status" value="1"/>
</dbReference>
<comment type="similarity">
    <text evidence="2">Belongs to the membrane fusion protein (MFP) (TC 8.A.1) family.</text>
</comment>
<proteinExistence type="inferred from homology"/>